<evidence type="ECO:0000313" key="2">
    <source>
        <dbReference type="Proteomes" id="UP000799754"/>
    </source>
</evidence>
<dbReference type="EMBL" id="MU006701">
    <property type="protein sequence ID" value="KAF2633404.1"/>
    <property type="molecule type" value="Genomic_DNA"/>
</dbReference>
<accession>A0ACB6SJ42</accession>
<evidence type="ECO:0000313" key="1">
    <source>
        <dbReference type="EMBL" id="KAF2633404.1"/>
    </source>
</evidence>
<gene>
    <name evidence="1" type="ORF">BU25DRAFT_444162</name>
</gene>
<protein>
    <submittedName>
        <fullName evidence="1">Uncharacterized protein</fullName>
    </submittedName>
</protein>
<organism evidence="1 2">
    <name type="scientific">Macroventuria anomochaeta</name>
    <dbReference type="NCBI Taxonomy" id="301207"/>
    <lineage>
        <taxon>Eukaryota</taxon>
        <taxon>Fungi</taxon>
        <taxon>Dikarya</taxon>
        <taxon>Ascomycota</taxon>
        <taxon>Pezizomycotina</taxon>
        <taxon>Dothideomycetes</taxon>
        <taxon>Pleosporomycetidae</taxon>
        <taxon>Pleosporales</taxon>
        <taxon>Pleosporineae</taxon>
        <taxon>Didymellaceae</taxon>
        <taxon>Macroventuria</taxon>
    </lineage>
</organism>
<sequence>MAEFAASIIGIVSAGTKVALVLSQLAADVGSAGHEARMIGGEIRSFCSVLKTLDETIETIEKSPCYAHCSELIKDMTDDSLQMFTEILNAVDKLKKMTAGREGKDGNFGFVERVQWAVFKKPKLLVLRAAIEAYKTNLTLMLTTLSTAERATRRISTRKDAVALAQDRQDRSLLESLELDREATMIELAQAERHYEEAMSPHPAESSTRGVDTAPNNGPPSCDAVVSNIDLGNTGLMSSVRNEIQSIRSSLSRNAETDNEALQARIVRHSKRISSMLEDDQKRLSQRWSQTLREDSKIVSEETSLEPLYIVACQHPLKAPDQDAGSATGSVETDASTAIALNRPHDRNEEFLEFDPRTIALYTSFISWIIQLDAPSQQKVLRTLKQDIDRWAGGLETHRNTATANDAGQSSPSNGRTASSTDTKFDAKAEHVLNLVENQMLAWSKPAISKQECAPQFAISHDVRGATIDLGRQHIINLPEKTLDIIGAKVVKLVLRSNLLVNLPQNLVVCRRLRHLDLSYNSFVTIPDVVKQLPLLEILNMRRNKLCLIPPEVAQMPQLKVLSVAKNNISTLPSFLGHAPNLVILYAEGNPIEYPTRDQIDHAFPTKKDSDSEAKSWTSSLKSTLRRLHQYDTSQAAASSITSETSLLPSPIGSMSGPLLSPRSNVSMSTMSIDRQTDISHTASQRIRKATALPVLQYVRLANTNASFLLDRSQRPPGKKAFALGPTTPTKDVGMLLDVPQSEPLSPASVNTDLSTVSTPRQDALARLTGLNQDSSLSHLASASLPLLSSVDQASTLPKIRVSKHRRSQSEHTLTITKPGVPPTDHNASRRRPVHELPRDKKQTDFERSWDSVYDTSGDDSDDEGSSMWWKSIGNISPQPYRRLEHILSRTKSRRHLAALEPFGSPDILPHRRPLDLSSLDRPDTDDSAHRDALVART</sequence>
<dbReference type="Proteomes" id="UP000799754">
    <property type="component" value="Unassembled WGS sequence"/>
</dbReference>
<reference evidence="1" key="1">
    <citation type="journal article" date="2020" name="Stud. Mycol.">
        <title>101 Dothideomycetes genomes: a test case for predicting lifestyles and emergence of pathogens.</title>
        <authorList>
            <person name="Haridas S."/>
            <person name="Albert R."/>
            <person name="Binder M."/>
            <person name="Bloem J."/>
            <person name="Labutti K."/>
            <person name="Salamov A."/>
            <person name="Andreopoulos B."/>
            <person name="Baker S."/>
            <person name="Barry K."/>
            <person name="Bills G."/>
            <person name="Bluhm B."/>
            <person name="Cannon C."/>
            <person name="Castanera R."/>
            <person name="Culley D."/>
            <person name="Daum C."/>
            <person name="Ezra D."/>
            <person name="Gonzalez J."/>
            <person name="Henrissat B."/>
            <person name="Kuo A."/>
            <person name="Liang C."/>
            <person name="Lipzen A."/>
            <person name="Lutzoni F."/>
            <person name="Magnuson J."/>
            <person name="Mondo S."/>
            <person name="Nolan M."/>
            <person name="Ohm R."/>
            <person name="Pangilinan J."/>
            <person name="Park H.-J."/>
            <person name="Ramirez L."/>
            <person name="Alfaro M."/>
            <person name="Sun H."/>
            <person name="Tritt A."/>
            <person name="Yoshinaga Y."/>
            <person name="Zwiers L.-H."/>
            <person name="Turgeon B."/>
            <person name="Goodwin S."/>
            <person name="Spatafora J."/>
            <person name="Crous P."/>
            <person name="Grigoriev I."/>
        </authorList>
    </citation>
    <scope>NUCLEOTIDE SEQUENCE</scope>
    <source>
        <strain evidence="1">CBS 525.71</strain>
    </source>
</reference>
<comment type="caution">
    <text evidence="1">The sequence shown here is derived from an EMBL/GenBank/DDBJ whole genome shotgun (WGS) entry which is preliminary data.</text>
</comment>
<proteinExistence type="predicted"/>
<keyword evidence="2" id="KW-1185">Reference proteome</keyword>
<name>A0ACB6SJ42_9PLEO</name>